<sequence>MLPRQLPHLQACPEGTINTGPVRPAELDVDRQSGIEVELKAMIRQYSVSDGYSAGFAPHCVFVIGSTNQKIRDPSLGPEDYQFESLDKLWKSGQGKRRSISLSHAAQKCPPLWHHQTPSVSSLIVPGTTPQQLLYEPLQPFLGVYFVLEFLAARCHVTPPALDSYSPPLIPLHPAKRTTTRNTKTTYSFQVSRLIEDRLLWILAMDEEFTPLDCLLPSGTQRICLIILNQPLDKDYLHILWSKALLRACADGAANHLHNITAGVRDR</sequence>
<dbReference type="Proteomes" id="UP000327493">
    <property type="component" value="Chromosome 22"/>
</dbReference>
<keyword evidence="6" id="KW-1185">Reference proteome</keyword>
<evidence type="ECO:0000256" key="2">
    <source>
        <dbReference type="ARBA" id="ARBA00022741"/>
    </source>
</evidence>
<dbReference type="InterPro" id="IPR036759">
    <property type="entry name" value="TPK_catalytic_sf"/>
</dbReference>
<protein>
    <submittedName>
        <fullName evidence="5">Uncharacterized protein</fullName>
    </submittedName>
</protein>
<evidence type="ECO:0000256" key="3">
    <source>
        <dbReference type="ARBA" id="ARBA00022777"/>
    </source>
</evidence>
<keyword evidence="2" id="KW-0547">Nucleotide-binding</keyword>
<keyword evidence="1" id="KW-0808">Transferase</keyword>
<gene>
    <name evidence="5" type="ORF">FQN60_013830</name>
</gene>
<organism evidence="5 6">
    <name type="scientific">Etheostoma spectabile</name>
    <name type="common">orangethroat darter</name>
    <dbReference type="NCBI Taxonomy" id="54343"/>
    <lineage>
        <taxon>Eukaryota</taxon>
        <taxon>Metazoa</taxon>
        <taxon>Chordata</taxon>
        <taxon>Craniata</taxon>
        <taxon>Vertebrata</taxon>
        <taxon>Euteleostomi</taxon>
        <taxon>Actinopterygii</taxon>
        <taxon>Neopterygii</taxon>
        <taxon>Teleostei</taxon>
        <taxon>Neoteleostei</taxon>
        <taxon>Acanthomorphata</taxon>
        <taxon>Eupercaria</taxon>
        <taxon>Perciformes</taxon>
        <taxon>Percoidei</taxon>
        <taxon>Percidae</taxon>
        <taxon>Etheostomatinae</taxon>
        <taxon>Etheostoma</taxon>
    </lineage>
</organism>
<dbReference type="GO" id="GO:0004788">
    <property type="term" value="F:thiamine diphosphokinase activity"/>
    <property type="evidence" value="ECO:0007669"/>
    <property type="project" value="InterPro"/>
</dbReference>
<proteinExistence type="predicted"/>
<evidence type="ECO:0000256" key="4">
    <source>
        <dbReference type="ARBA" id="ARBA00022840"/>
    </source>
</evidence>
<name>A0A5J5CG83_9PERO</name>
<dbReference type="AlphaFoldDB" id="A0A5J5CG83"/>
<dbReference type="GO" id="GO:0005524">
    <property type="term" value="F:ATP binding"/>
    <property type="evidence" value="ECO:0007669"/>
    <property type="project" value="UniProtKB-KW"/>
</dbReference>
<comment type="caution">
    <text evidence="5">The sequence shown here is derived from an EMBL/GenBank/DDBJ whole genome shotgun (WGS) entry which is preliminary data.</text>
</comment>
<dbReference type="EMBL" id="VOFY01000022">
    <property type="protein sequence ID" value="KAA8580872.1"/>
    <property type="molecule type" value="Genomic_DNA"/>
</dbReference>
<keyword evidence="3" id="KW-0418">Kinase</keyword>
<keyword evidence="4" id="KW-0067">ATP-binding</keyword>
<dbReference type="Gene3D" id="3.40.50.10240">
    <property type="entry name" value="Thiamin pyrophosphokinase, catalytic domain"/>
    <property type="match status" value="1"/>
</dbReference>
<evidence type="ECO:0000313" key="6">
    <source>
        <dbReference type="Proteomes" id="UP000327493"/>
    </source>
</evidence>
<dbReference type="GO" id="GO:0016301">
    <property type="term" value="F:kinase activity"/>
    <property type="evidence" value="ECO:0007669"/>
    <property type="project" value="UniProtKB-KW"/>
</dbReference>
<dbReference type="SUPFAM" id="SSF63999">
    <property type="entry name" value="Thiamin pyrophosphokinase, catalytic domain"/>
    <property type="match status" value="1"/>
</dbReference>
<evidence type="ECO:0000313" key="5">
    <source>
        <dbReference type="EMBL" id="KAA8580872.1"/>
    </source>
</evidence>
<reference evidence="5 6" key="1">
    <citation type="submission" date="2019-08" db="EMBL/GenBank/DDBJ databases">
        <title>A chromosome-level genome assembly, high-density linkage maps, and genome scans reveal the genomic architecture of hybrid incompatibilities underlying speciation via character displacement in darters (Percidae: Etheostominae).</title>
        <authorList>
            <person name="Moran R.L."/>
            <person name="Catchen J.M."/>
            <person name="Fuller R.C."/>
        </authorList>
    </citation>
    <scope>NUCLEOTIDE SEQUENCE [LARGE SCALE GENOMIC DNA]</scope>
    <source>
        <strain evidence="5">EspeVRDwgs_2016</strain>
        <tissue evidence="5">Muscle</tissue>
    </source>
</reference>
<evidence type="ECO:0000256" key="1">
    <source>
        <dbReference type="ARBA" id="ARBA00022679"/>
    </source>
</evidence>
<accession>A0A5J5CG83</accession>
<dbReference type="GO" id="GO:0009229">
    <property type="term" value="P:thiamine diphosphate biosynthetic process"/>
    <property type="evidence" value="ECO:0007669"/>
    <property type="project" value="InterPro"/>
</dbReference>